<dbReference type="AlphaFoldDB" id="A0AAD4DMK9"/>
<dbReference type="RefSeq" id="XP_041216101.1">
    <property type="nucleotide sequence ID" value="XM_041369900.1"/>
</dbReference>
<dbReference type="GeneID" id="64664198"/>
<proteinExistence type="predicted"/>
<sequence length="344" mass="38906">MPEPREMDAMVHTVGPGSIVYVLGKYEERARAYNDVYVRIKLHADPNSEQCPDFASAEFQSSRAPLLSPTSDDAQAAATLRTIWTATNATLKAKWQLQLDAEALELTEQQRLRDEAEAQRLEAQAQLDATTADEDRKKNRIHHIPIPSRPRPKRAAESFLVSDFALRKLDKAQFVELYYWTNKGLADARLNFLTTDDDSMVPSAAADGSTSWIAASVARPAAGVIADHLLAPLDFSRAIPRFIASLEQRGWEDSRIVMLANFFGALMLHNYWCSDNALEQRALLAYEEDQRRAWHQAIPLASGAWDISILDETEISQTFDRLYHSERDRADREFDLKIFIIPCL</sequence>
<dbReference type="Proteomes" id="UP001195769">
    <property type="component" value="Unassembled WGS sequence"/>
</dbReference>
<keyword evidence="3" id="KW-1185">Reference proteome</keyword>
<accession>A0AAD4DMK9</accession>
<dbReference type="EMBL" id="JABBWK010000643">
    <property type="protein sequence ID" value="KAG1881330.1"/>
    <property type="molecule type" value="Genomic_DNA"/>
</dbReference>
<protein>
    <submittedName>
        <fullName evidence="2">Uncharacterized protein</fullName>
    </submittedName>
</protein>
<comment type="caution">
    <text evidence="2">The sequence shown here is derived from an EMBL/GenBank/DDBJ whole genome shotgun (WGS) entry which is preliminary data.</text>
</comment>
<reference evidence="2" key="1">
    <citation type="journal article" date="2020" name="New Phytol.">
        <title>Comparative genomics reveals dynamic genome evolution in host specialist ectomycorrhizal fungi.</title>
        <authorList>
            <person name="Lofgren L.A."/>
            <person name="Nguyen N.H."/>
            <person name="Vilgalys R."/>
            <person name="Ruytinx J."/>
            <person name="Liao H.L."/>
            <person name="Branco S."/>
            <person name="Kuo A."/>
            <person name="LaButti K."/>
            <person name="Lipzen A."/>
            <person name="Andreopoulos W."/>
            <person name="Pangilinan J."/>
            <person name="Riley R."/>
            <person name="Hundley H."/>
            <person name="Na H."/>
            <person name="Barry K."/>
            <person name="Grigoriev I.V."/>
            <person name="Stajich J.E."/>
            <person name="Kennedy P.G."/>
        </authorList>
    </citation>
    <scope>NUCLEOTIDE SEQUENCE</scope>
    <source>
        <strain evidence="2">FC203</strain>
    </source>
</reference>
<keyword evidence="1" id="KW-0175">Coiled coil</keyword>
<evidence type="ECO:0000256" key="1">
    <source>
        <dbReference type="SAM" id="Coils"/>
    </source>
</evidence>
<evidence type="ECO:0000313" key="2">
    <source>
        <dbReference type="EMBL" id="KAG1881330.1"/>
    </source>
</evidence>
<evidence type="ECO:0000313" key="3">
    <source>
        <dbReference type="Proteomes" id="UP001195769"/>
    </source>
</evidence>
<feature type="coiled-coil region" evidence="1">
    <location>
        <begin position="99"/>
        <end position="133"/>
    </location>
</feature>
<name>A0AAD4DMK9_9AGAM</name>
<organism evidence="2 3">
    <name type="scientific">Suillus fuscotomentosus</name>
    <dbReference type="NCBI Taxonomy" id="1912939"/>
    <lineage>
        <taxon>Eukaryota</taxon>
        <taxon>Fungi</taxon>
        <taxon>Dikarya</taxon>
        <taxon>Basidiomycota</taxon>
        <taxon>Agaricomycotina</taxon>
        <taxon>Agaricomycetes</taxon>
        <taxon>Agaricomycetidae</taxon>
        <taxon>Boletales</taxon>
        <taxon>Suillineae</taxon>
        <taxon>Suillaceae</taxon>
        <taxon>Suillus</taxon>
    </lineage>
</organism>
<gene>
    <name evidence="2" type="ORF">F5891DRAFT_1251492</name>
</gene>